<keyword evidence="9" id="KW-1185">Reference proteome</keyword>
<evidence type="ECO:0000256" key="7">
    <source>
        <dbReference type="SAM" id="Phobius"/>
    </source>
</evidence>
<comment type="caution">
    <text evidence="8">The sequence shown here is derived from an EMBL/GenBank/DDBJ whole genome shotgun (WGS) entry which is preliminary data.</text>
</comment>
<name>A0ABV6R7A0_9MICO</name>
<protein>
    <submittedName>
        <fullName evidence="8">Chromate transporter</fullName>
    </submittedName>
</protein>
<feature type="transmembrane region" description="Helical" evidence="7">
    <location>
        <begin position="80"/>
        <end position="98"/>
    </location>
</feature>
<dbReference type="PANTHER" id="PTHR33567">
    <property type="entry name" value="CHROMATE ION TRANSPORTER (EUROFUNG)"/>
    <property type="match status" value="1"/>
</dbReference>
<dbReference type="EMBL" id="JBHLSV010000002">
    <property type="protein sequence ID" value="MFC0672845.1"/>
    <property type="molecule type" value="Genomic_DNA"/>
</dbReference>
<organism evidence="8 9">
    <name type="scientific">Brachybacterium hainanense</name>
    <dbReference type="NCBI Taxonomy" id="1541174"/>
    <lineage>
        <taxon>Bacteria</taxon>
        <taxon>Bacillati</taxon>
        <taxon>Actinomycetota</taxon>
        <taxon>Actinomycetes</taxon>
        <taxon>Micrococcales</taxon>
        <taxon>Dermabacteraceae</taxon>
        <taxon>Brachybacterium</taxon>
    </lineage>
</organism>
<evidence type="ECO:0000256" key="1">
    <source>
        <dbReference type="ARBA" id="ARBA00004651"/>
    </source>
</evidence>
<dbReference type="Proteomes" id="UP001589793">
    <property type="component" value="Unassembled WGS sequence"/>
</dbReference>
<comment type="similarity">
    <text evidence="2">Belongs to the chromate ion transporter (CHR) (TC 2.A.51) family.</text>
</comment>
<evidence type="ECO:0000256" key="3">
    <source>
        <dbReference type="ARBA" id="ARBA00022475"/>
    </source>
</evidence>
<evidence type="ECO:0000256" key="2">
    <source>
        <dbReference type="ARBA" id="ARBA00005262"/>
    </source>
</evidence>
<feature type="transmembrane region" description="Helical" evidence="7">
    <location>
        <begin position="25"/>
        <end position="44"/>
    </location>
</feature>
<comment type="subcellular location">
    <subcellularLocation>
        <location evidence="1">Cell membrane</location>
        <topology evidence="1">Multi-pass membrane protein</topology>
    </subcellularLocation>
</comment>
<proteinExistence type="inferred from homology"/>
<reference evidence="8 9" key="1">
    <citation type="submission" date="2024-09" db="EMBL/GenBank/DDBJ databases">
        <authorList>
            <person name="Sun Q."/>
            <person name="Mori K."/>
        </authorList>
    </citation>
    <scope>NUCLEOTIDE SEQUENCE [LARGE SCALE GENOMIC DNA]</scope>
    <source>
        <strain evidence="8 9">CICC 10874</strain>
    </source>
</reference>
<evidence type="ECO:0000313" key="8">
    <source>
        <dbReference type="EMBL" id="MFC0672845.1"/>
    </source>
</evidence>
<keyword evidence="3" id="KW-1003">Cell membrane</keyword>
<dbReference type="Pfam" id="PF02417">
    <property type="entry name" value="Chromate_transp"/>
    <property type="match status" value="1"/>
</dbReference>
<evidence type="ECO:0000313" key="9">
    <source>
        <dbReference type="Proteomes" id="UP001589793"/>
    </source>
</evidence>
<evidence type="ECO:0000256" key="6">
    <source>
        <dbReference type="ARBA" id="ARBA00023136"/>
    </source>
</evidence>
<feature type="transmembrane region" description="Helical" evidence="7">
    <location>
        <begin position="105"/>
        <end position="122"/>
    </location>
</feature>
<dbReference type="PANTHER" id="PTHR33567:SF3">
    <property type="entry name" value="CHROMATE ION TRANSPORTER (EUROFUNG)"/>
    <property type="match status" value="1"/>
</dbReference>
<feature type="transmembrane region" description="Helical" evidence="7">
    <location>
        <begin position="56"/>
        <end position="74"/>
    </location>
</feature>
<evidence type="ECO:0000256" key="4">
    <source>
        <dbReference type="ARBA" id="ARBA00022692"/>
    </source>
</evidence>
<gene>
    <name evidence="8" type="ORF">ACFFF6_02625</name>
</gene>
<keyword evidence="6 7" id="KW-0472">Membrane</keyword>
<sequence length="123" mass="12228">MDPRATATADAPAAGASSATEVLRVFLGLGLTSFGGGHAVLPFWTELRGRPGVRALIRGANAAVVGILAAALYTPVFTSAITGPAPLCLAAVCFVLLMAWRAPSWVVVLLGAGGGMLLGGAGI</sequence>
<evidence type="ECO:0000256" key="5">
    <source>
        <dbReference type="ARBA" id="ARBA00022989"/>
    </source>
</evidence>
<keyword evidence="4 7" id="KW-0812">Transmembrane</keyword>
<accession>A0ABV6R7A0</accession>
<dbReference type="InterPro" id="IPR003370">
    <property type="entry name" value="Chromate_transpt"/>
</dbReference>
<dbReference type="RefSeq" id="WP_376977955.1">
    <property type="nucleotide sequence ID" value="NZ_JBHLSV010000002.1"/>
</dbReference>
<keyword evidence="5 7" id="KW-1133">Transmembrane helix</keyword>